<feature type="region of interest" description="Disordered" evidence="8">
    <location>
        <begin position="527"/>
        <end position="548"/>
    </location>
</feature>
<dbReference type="FunFam" id="3.40.850.10:FF:000113">
    <property type="entry name" value="Kinesin-like protein"/>
    <property type="match status" value="1"/>
</dbReference>
<feature type="domain" description="Kinesin motor" evidence="9">
    <location>
        <begin position="777"/>
        <end position="1105"/>
    </location>
</feature>
<feature type="compositionally biased region" description="Polar residues" evidence="8">
    <location>
        <begin position="1155"/>
        <end position="1171"/>
    </location>
</feature>
<evidence type="ECO:0000256" key="3">
    <source>
        <dbReference type="ARBA" id="ARBA00022741"/>
    </source>
</evidence>
<feature type="region of interest" description="Disordered" evidence="8">
    <location>
        <begin position="1111"/>
        <end position="1184"/>
    </location>
</feature>
<evidence type="ECO:0000256" key="6">
    <source>
        <dbReference type="PROSITE-ProRule" id="PRU00283"/>
    </source>
</evidence>
<dbReference type="Gene3D" id="1.20.120.330">
    <property type="entry name" value="Nucleotidyltransferases domain 2"/>
    <property type="match status" value="1"/>
</dbReference>
<dbReference type="SMART" id="SM00129">
    <property type="entry name" value="KISc"/>
    <property type="match status" value="1"/>
</dbReference>
<dbReference type="PRINTS" id="PR00380">
    <property type="entry name" value="KINESINHEAVY"/>
</dbReference>
<sequence length="1184" mass="131319">MPPPAPTLGNSAHVRTGSGSSASAATKSRFGFKTTGTIPVKSSGYGRVSVGGSTTSRSRSSSPRPNEADTTNEKQSDKPSASTYADAIRKKRMSTTTGLAACSPMRRKEISTEDSGVQSYKNKNQTGWKTVKQNSQTLLARGTPDEGMKKEPTTPISAMKRGMHKVVDSLKSMSPHHSHAKHNNSSYTPSSKTPSKTPNGGRSSNKGGNNNRRNNNPNLFPSHILHFDPLASEVRNFAQQIYGENSGISDEEIKRLVSARREKGVKSWELKKRVAKADEMVKKLKETLQSYQKGKNRFKALSVEAELAARSNWAKCAERVDQSTKENDKLRLEVKSLSIVAVQSRDKAKDKEREAEVWKEKAMRMESEIKKVKDAIMQAEKAHTEVACALAASEGRCEEATKQAESWRSELAAIEKERKKGLEDGERKIRAEFEGEILKLKEERDEIKEREIEREKELGRLVEGGDVSGVRMELEKLRSRSLAAEKELTEKSQALQTALRDADVLKISADEKEKNFTQLMMSIGEIQRSGQGRESELKEGKKSAEEKLAKAERELVDANHEVDTLRKEKESLADAIEVARGKEKEISEELEDVKKELMDLKGQSGGMESQLKLEKELRARAEEKEKEEKNERIAVSAQMMAMTTEHAAKEQKVREEGERREAEYKERHKEMEGKVQAMEKTADEQGEKIKGLESERDALKDAMKGEEFKHNAASAEEIAALRGEVEVLKEKLANAELRSAAFGEKSAEDVGELERQLTLFKTERRKMFNIIQELRGNVRVFARIRPFLPNDGVDEGAAPAVEQRSEFALKINGREGKEHKFNFDKVFPPSVSQEKVFEEVSEFVQSALDGYNVCLFSYGQTGSGKTHTMQGSGVGQMRGIIPRAIQQVGAYKTSLEKDGWTYKMQVSFLEIYNETIKDLLREGEHGDKPKHEIKVDGSGRRYVTELVMKDMDPNCDEDVEAVMRQAAKHRSVASTDMNAVSSRSHSVFTLHLTASNAKLKQTLRGKLNLVDLAGSERIERSGATGQRAKEAVSINKSLSSLTTVFNAIGNKSSHVPFRDSKLTYLLQPSLSGDGKTLMMVNLSPTEESFGESLCSLRFASAVNKCELGKPKKSIEDDEGEPKAKSNEATTRGRNGSTTGARASSTVRSGGAGRTPSKNGGTRSRSSPSKIRTNLEKKSSRLAGR</sequence>
<keyword evidence="3 6" id="KW-0547">Nucleotide-binding</keyword>
<dbReference type="GO" id="GO:0007018">
    <property type="term" value="P:microtubule-based movement"/>
    <property type="evidence" value="ECO:0007669"/>
    <property type="project" value="InterPro"/>
</dbReference>
<feature type="region of interest" description="Disordered" evidence="8">
    <location>
        <begin position="1"/>
        <end position="127"/>
    </location>
</feature>
<feature type="compositionally biased region" description="Low complexity" evidence="8">
    <location>
        <begin position="183"/>
        <end position="218"/>
    </location>
</feature>
<feature type="compositionally biased region" description="Polar residues" evidence="8">
    <location>
        <begin position="1126"/>
        <end position="1147"/>
    </location>
</feature>
<reference evidence="11" key="1">
    <citation type="journal article" date="2023" name="Commun. Biol.">
        <title>Genome analysis of Parmales, the sister group of diatoms, reveals the evolutionary specialization of diatoms from phago-mixotrophs to photoautotrophs.</title>
        <authorList>
            <person name="Ban H."/>
            <person name="Sato S."/>
            <person name="Yoshikawa S."/>
            <person name="Yamada K."/>
            <person name="Nakamura Y."/>
            <person name="Ichinomiya M."/>
            <person name="Sato N."/>
            <person name="Blanc-Mathieu R."/>
            <person name="Endo H."/>
            <person name="Kuwata A."/>
            <person name="Ogata H."/>
        </authorList>
    </citation>
    <scope>NUCLEOTIDE SEQUENCE [LARGE SCALE GENOMIC DNA]</scope>
</reference>
<feature type="compositionally biased region" description="Polar residues" evidence="8">
    <location>
        <begin position="113"/>
        <end position="127"/>
    </location>
</feature>
<comment type="caution">
    <text evidence="10">The sequence shown here is derived from an EMBL/GenBank/DDBJ whole genome shotgun (WGS) entry which is preliminary data.</text>
</comment>
<keyword evidence="4 6" id="KW-0067">ATP-binding</keyword>
<dbReference type="PROSITE" id="PS50067">
    <property type="entry name" value="KINESIN_MOTOR_2"/>
    <property type="match status" value="1"/>
</dbReference>
<comment type="similarity">
    <text evidence="1">Belongs to the TRAFAC class myosin-kinesin ATPase superfamily. Kinesin family. KIN-14 subfamily.</text>
</comment>
<evidence type="ECO:0000256" key="7">
    <source>
        <dbReference type="SAM" id="Coils"/>
    </source>
</evidence>
<dbReference type="PANTHER" id="PTHR47972">
    <property type="entry name" value="KINESIN-LIKE PROTEIN KLP-3"/>
    <property type="match status" value="1"/>
</dbReference>
<feature type="compositionally biased region" description="Basic and acidic residues" evidence="8">
    <location>
        <begin position="531"/>
        <end position="548"/>
    </location>
</feature>
<dbReference type="AlphaFoldDB" id="A0A9W7GFN3"/>
<feature type="compositionally biased region" description="Low complexity" evidence="8">
    <location>
        <begin position="42"/>
        <end position="65"/>
    </location>
</feature>
<feature type="compositionally biased region" description="Basic and acidic residues" evidence="8">
    <location>
        <begin position="1111"/>
        <end position="1125"/>
    </location>
</feature>
<dbReference type="PANTHER" id="PTHR47972:SF45">
    <property type="entry name" value="PROTEIN CLARET SEGREGATIONAL"/>
    <property type="match status" value="1"/>
</dbReference>
<keyword evidence="11" id="KW-1185">Reference proteome</keyword>
<gene>
    <name evidence="10" type="ORF">TrCOL_g7675</name>
</gene>
<evidence type="ECO:0000256" key="4">
    <source>
        <dbReference type="ARBA" id="ARBA00022840"/>
    </source>
</evidence>
<dbReference type="GO" id="GO:0005874">
    <property type="term" value="C:microtubule"/>
    <property type="evidence" value="ECO:0007669"/>
    <property type="project" value="UniProtKB-KW"/>
</dbReference>
<dbReference type="Proteomes" id="UP001165065">
    <property type="component" value="Unassembled WGS sequence"/>
</dbReference>
<dbReference type="InterPro" id="IPR001752">
    <property type="entry name" value="Kinesin_motor_dom"/>
</dbReference>
<feature type="binding site" evidence="6">
    <location>
        <begin position="859"/>
        <end position="866"/>
    </location>
    <ligand>
        <name>ATP</name>
        <dbReference type="ChEBI" id="CHEBI:30616"/>
    </ligand>
</feature>
<organism evidence="10 11">
    <name type="scientific">Triparma columacea</name>
    <dbReference type="NCBI Taxonomy" id="722753"/>
    <lineage>
        <taxon>Eukaryota</taxon>
        <taxon>Sar</taxon>
        <taxon>Stramenopiles</taxon>
        <taxon>Ochrophyta</taxon>
        <taxon>Bolidophyceae</taxon>
        <taxon>Parmales</taxon>
        <taxon>Triparmaceae</taxon>
        <taxon>Triparma</taxon>
    </lineage>
</organism>
<feature type="compositionally biased region" description="Basic and acidic residues" evidence="8">
    <location>
        <begin position="143"/>
        <end position="152"/>
    </location>
</feature>
<evidence type="ECO:0000256" key="1">
    <source>
        <dbReference type="ARBA" id="ARBA00010899"/>
    </source>
</evidence>
<accession>A0A9W7GFN3</accession>
<evidence type="ECO:0000313" key="11">
    <source>
        <dbReference type="Proteomes" id="UP001165065"/>
    </source>
</evidence>
<feature type="coiled-coil region" evidence="7">
    <location>
        <begin position="341"/>
        <end position="494"/>
    </location>
</feature>
<dbReference type="PROSITE" id="PS00411">
    <property type="entry name" value="KINESIN_MOTOR_1"/>
    <property type="match status" value="1"/>
</dbReference>
<dbReference type="GO" id="GO:0003777">
    <property type="term" value="F:microtubule motor activity"/>
    <property type="evidence" value="ECO:0007669"/>
    <property type="project" value="InterPro"/>
</dbReference>
<evidence type="ECO:0000256" key="8">
    <source>
        <dbReference type="SAM" id="MobiDB-lite"/>
    </source>
</evidence>
<dbReference type="InterPro" id="IPR027417">
    <property type="entry name" value="P-loop_NTPase"/>
</dbReference>
<dbReference type="GO" id="GO:0005524">
    <property type="term" value="F:ATP binding"/>
    <property type="evidence" value="ECO:0007669"/>
    <property type="project" value="UniProtKB-UniRule"/>
</dbReference>
<evidence type="ECO:0000256" key="5">
    <source>
        <dbReference type="ARBA" id="ARBA00023175"/>
    </source>
</evidence>
<protein>
    <recommendedName>
        <fullName evidence="9">Kinesin motor domain-containing protein</fullName>
    </recommendedName>
</protein>
<evidence type="ECO:0000256" key="2">
    <source>
        <dbReference type="ARBA" id="ARBA00022701"/>
    </source>
</evidence>
<feature type="region of interest" description="Disordered" evidence="8">
    <location>
        <begin position="643"/>
        <end position="687"/>
    </location>
</feature>
<evidence type="ECO:0000313" key="10">
    <source>
        <dbReference type="EMBL" id="GMI44120.1"/>
    </source>
</evidence>
<dbReference type="Pfam" id="PF00225">
    <property type="entry name" value="Kinesin"/>
    <property type="match status" value="1"/>
</dbReference>
<feature type="compositionally biased region" description="Basic and acidic residues" evidence="8">
    <location>
        <begin position="646"/>
        <end position="673"/>
    </location>
</feature>
<keyword evidence="2" id="KW-0493">Microtubule</keyword>
<dbReference type="InterPro" id="IPR036961">
    <property type="entry name" value="Kinesin_motor_dom_sf"/>
</dbReference>
<dbReference type="Gene3D" id="3.40.850.10">
    <property type="entry name" value="Kinesin motor domain"/>
    <property type="match status" value="1"/>
</dbReference>
<name>A0A9W7GFN3_9STRA</name>
<dbReference type="InterPro" id="IPR019821">
    <property type="entry name" value="Kinesin_motor_CS"/>
</dbReference>
<dbReference type="SUPFAM" id="SSF52540">
    <property type="entry name" value="P-loop containing nucleoside triphosphate hydrolases"/>
    <property type="match status" value="1"/>
</dbReference>
<feature type="region of interest" description="Disordered" evidence="8">
    <location>
        <begin position="141"/>
        <end position="223"/>
    </location>
</feature>
<proteinExistence type="inferred from homology"/>
<dbReference type="InterPro" id="IPR027640">
    <property type="entry name" value="Kinesin-like_fam"/>
</dbReference>
<keyword evidence="5 6" id="KW-0505">Motor protein</keyword>
<dbReference type="OrthoDB" id="3176171at2759"/>
<dbReference type="GO" id="GO:0008017">
    <property type="term" value="F:microtubule binding"/>
    <property type="evidence" value="ECO:0007669"/>
    <property type="project" value="InterPro"/>
</dbReference>
<keyword evidence="7" id="KW-0175">Coiled coil</keyword>
<evidence type="ECO:0000259" key="9">
    <source>
        <dbReference type="PROSITE" id="PS50067"/>
    </source>
</evidence>
<dbReference type="EMBL" id="BRYA01000207">
    <property type="protein sequence ID" value="GMI44120.1"/>
    <property type="molecule type" value="Genomic_DNA"/>
</dbReference>